<keyword evidence="10" id="KW-1185">Reference proteome</keyword>
<dbReference type="PROSITE" id="PS50217">
    <property type="entry name" value="BZIP"/>
    <property type="match status" value="1"/>
</dbReference>
<dbReference type="SUPFAM" id="SSF57959">
    <property type="entry name" value="Leucine zipper domain"/>
    <property type="match status" value="1"/>
</dbReference>
<dbReference type="PROSITE" id="PS00036">
    <property type="entry name" value="BZIP_BASIC"/>
    <property type="match status" value="1"/>
</dbReference>
<dbReference type="AlphaFoldDB" id="A0A835R0I3"/>
<dbReference type="PANTHER" id="PTHR45764:SF21">
    <property type="entry name" value="OS03G0770000 PROTEIN"/>
    <property type="match status" value="1"/>
</dbReference>
<dbReference type="Pfam" id="PF00170">
    <property type="entry name" value="bZIP_1"/>
    <property type="match status" value="1"/>
</dbReference>
<dbReference type="GO" id="GO:0000976">
    <property type="term" value="F:transcription cis-regulatory region binding"/>
    <property type="evidence" value="ECO:0007669"/>
    <property type="project" value="TreeGrafter"/>
</dbReference>
<dbReference type="CDD" id="cd14702">
    <property type="entry name" value="bZIP_plant_GBF1"/>
    <property type="match status" value="1"/>
</dbReference>
<keyword evidence="4" id="KW-0804">Transcription</keyword>
<dbReference type="Gene3D" id="1.20.5.170">
    <property type="match status" value="1"/>
</dbReference>
<proteinExistence type="predicted"/>
<dbReference type="GO" id="GO:0045893">
    <property type="term" value="P:positive regulation of DNA-templated transcription"/>
    <property type="evidence" value="ECO:0007669"/>
    <property type="project" value="TreeGrafter"/>
</dbReference>
<evidence type="ECO:0000256" key="4">
    <source>
        <dbReference type="ARBA" id="ARBA00023163"/>
    </source>
</evidence>
<dbReference type="InterPro" id="IPR004827">
    <property type="entry name" value="bZIP"/>
</dbReference>
<dbReference type="InterPro" id="IPR045314">
    <property type="entry name" value="bZIP_plant_GBF1"/>
</dbReference>
<evidence type="ECO:0000259" key="7">
    <source>
        <dbReference type="PROSITE" id="PS50217"/>
    </source>
</evidence>
<evidence type="ECO:0000313" key="8">
    <source>
        <dbReference type="EMBL" id="KAG0477177.1"/>
    </source>
</evidence>
<dbReference type="GO" id="GO:0003700">
    <property type="term" value="F:DNA-binding transcription factor activity"/>
    <property type="evidence" value="ECO:0007669"/>
    <property type="project" value="InterPro"/>
</dbReference>
<evidence type="ECO:0000313" key="10">
    <source>
        <dbReference type="Proteomes" id="UP000636800"/>
    </source>
</evidence>
<evidence type="ECO:0000313" key="9">
    <source>
        <dbReference type="EMBL" id="KAG0478860.1"/>
    </source>
</evidence>
<gene>
    <name evidence="9" type="ORF">HPP92_013579</name>
    <name evidence="8" type="ORF">HPP92_014018</name>
</gene>
<name>A0A835R0I3_VANPL</name>
<keyword evidence="5" id="KW-0539">Nucleus</keyword>
<dbReference type="SMART" id="SM00338">
    <property type="entry name" value="BRLZ"/>
    <property type="match status" value="1"/>
</dbReference>
<dbReference type="GO" id="GO:0046982">
    <property type="term" value="F:protein heterodimerization activity"/>
    <property type="evidence" value="ECO:0007669"/>
    <property type="project" value="UniProtKB-ARBA"/>
</dbReference>
<dbReference type="PANTHER" id="PTHR45764">
    <property type="entry name" value="BZIP TRANSCRIPTION FACTOR 44"/>
    <property type="match status" value="1"/>
</dbReference>
<dbReference type="FunFam" id="1.20.5.170:FF:000020">
    <property type="entry name" value="BZIP transcription factor"/>
    <property type="match status" value="1"/>
</dbReference>
<evidence type="ECO:0000256" key="2">
    <source>
        <dbReference type="ARBA" id="ARBA00023015"/>
    </source>
</evidence>
<keyword evidence="3" id="KW-0238">DNA-binding</keyword>
<keyword evidence="6" id="KW-0175">Coiled coil</keyword>
<dbReference type="Proteomes" id="UP000636800">
    <property type="component" value="Chromosome 6"/>
</dbReference>
<reference evidence="10 11" key="1">
    <citation type="journal article" date="2020" name="Nat. Food">
        <title>A phased Vanilla planifolia genome enables genetic improvement of flavour and production.</title>
        <authorList>
            <person name="Hasing T."/>
            <person name="Tang H."/>
            <person name="Brym M."/>
            <person name="Khazi F."/>
            <person name="Huang T."/>
            <person name="Chambers A.H."/>
        </authorList>
    </citation>
    <scope>NUCLEOTIDE SEQUENCE [LARGE SCALE GENOMIC DNA]</scope>
    <source>
        <tissue evidence="8">Leaf</tissue>
    </source>
</reference>
<dbReference type="EMBL" id="JADCNL010000006">
    <property type="protein sequence ID" value="KAG0477177.1"/>
    <property type="molecule type" value="Genomic_DNA"/>
</dbReference>
<protein>
    <recommendedName>
        <fullName evidence="7">BZIP domain-containing protein</fullName>
    </recommendedName>
</protein>
<accession>A0A835R0I3</accession>
<evidence type="ECO:0000256" key="3">
    <source>
        <dbReference type="ARBA" id="ARBA00023125"/>
    </source>
</evidence>
<dbReference type="OrthoDB" id="551672at2759"/>
<organism evidence="8 10">
    <name type="scientific">Vanilla planifolia</name>
    <name type="common">Vanilla</name>
    <dbReference type="NCBI Taxonomy" id="51239"/>
    <lineage>
        <taxon>Eukaryota</taxon>
        <taxon>Viridiplantae</taxon>
        <taxon>Streptophyta</taxon>
        <taxon>Embryophyta</taxon>
        <taxon>Tracheophyta</taxon>
        <taxon>Spermatophyta</taxon>
        <taxon>Magnoliopsida</taxon>
        <taxon>Liliopsida</taxon>
        <taxon>Asparagales</taxon>
        <taxon>Orchidaceae</taxon>
        <taxon>Vanilloideae</taxon>
        <taxon>Vanilleae</taxon>
        <taxon>Vanilla</taxon>
    </lineage>
</organism>
<dbReference type="EMBL" id="JADCNM010000006">
    <property type="protein sequence ID" value="KAG0478860.1"/>
    <property type="molecule type" value="Genomic_DNA"/>
</dbReference>
<dbReference type="InterPro" id="IPR046347">
    <property type="entry name" value="bZIP_sf"/>
</dbReference>
<evidence type="ECO:0000256" key="5">
    <source>
        <dbReference type="ARBA" id="ARBA00023242"/>
    </source>
</evidence>
<comment type="caution">
    <text evidence="8">The sequence shown here is derived from an EMBL/GenBank/DDBJ whole genome shotgun (WGS) entry which is preliminary data.</text>
</comment>
<keyword evidence="2" id="KW-0805">Transcription regulation</keyword>
<feature type="coiled-coil region" evidence="6">
    <location>
        <begin position="40"/>
        <end position="95"/>
    </location>
</feature>
<evidence type="ECO:0000256" key="1">
    <source>
        <dbReference type="ARBA" id="ARBA00004123"/>
    </source>
</evidence>
<feature type="domain" description="BZIP" evidence="7">
    <location>
        <begin position="17"/>
        <end position="65"/>
    </location>
</feature>
<sequence length="123" mass="14176">MDATASQIPPFSEECIRRLRRKISNRESARRSRMRKQRYLEDLRSRVGRLRHENSFLKSNLSTISGRCAAVLQDNKLLLAELATLRRRLSEIRRELFLRQIQRLASPASAGGGLASICRSWPV</sequence>
<dbReference type="GO" id="GO:0005634">
    <property type="term" value="C:nucleus"/>
    <property type="evidence" value="ECO:0007669"/>
    <property type="project" value="UniProtKB-SubCell"/>
</dbReference>
<dbReference type="Proteomes" id="UP000639772">
    <property type="component" value="Chromosome 6"/>
</dbReference>
<evidence type="ECO:0000313" key="11">
    <source>
        <dbReference type="Proteomes" id="UP000639772"/>
    </source>
</evidence>
<evidence type="ECO:0000256" key="6">
    <source>
        <dbReference type="SAM" id="Coils"/>
    </source>
</evidence>
<comment type="subcellular location">
    <subcellularLocation>
        <location evidence="1">Nucleus</location>
    </subcellularLocation>
</comment>